<sequence>MTYAGKIVVATATLAMLTGCKVDLSEITDEQLLRLLGDNTTPAQITTKTRECAQLMSGRAPDGADNMPQELRDQLIAECEATLTRRLSDESRNDTELTIEDFEREALAERIIELEAAQESALAARKRASDEEKREALRAELAEAIDRGDTLKVELQERRQALAPQCAKLKDMRSELKARDQTNSLFLKGLPFICGGSSSGPLDDKWEQLERFEQEAASFELPDRAGLGFVRIPEPPRVDLEEIDAQAGDVSEAVEAYQKALDALE</sequence>
<keyword evidence="3" id="KW-1185">Reference proteome</keyword>
<dbReference type="RefSeq" id="WP_188129781.1">
    <property type="nucleotide sequence ID" value="NZ_FOMS01000020.1"/>
</dbReference>
<dbReference type="Proteomes" id="UP000325289">
    <property type="component" value="Unassembled WGS sequence"/>
</dbReference>
<dbReference type="AlphaFoldDB" id="A0A1I2E0R0"/>
<organism evidence="2 3">
    <name type="scientific">Roseivivax sediminis</name>
    <dbReference type="NCBI Taxonomy" id="936889"/>
    <lineage>
        <taxon>Bacteria</taxon>
        <taxon>Pseudomonadati</taxon>
        <taxon>Pseudomonadota</taxon>
        <taxon>Alphaproteobacteria</taxon>
        <taxon>Rhodobacterales</taxon>
        <taxon>Roseobacteraceae</taxon>
        <taxon>Roseivivax</taxon>
    </lineage>
</organism>
<proteinExistence type="predicted"/>
<feature type="coiled-coil region" evidence="1">
    <location>
        <begin position="114"/>
        <end position="154"/>
    </location>
</feature>
<dbReference type="PROSITE" id="PS51257">
    <property type="entry name" value="PROKAR_LIPOPROTEIN"/>
    <property type="match status" value="1"/>
</dbReference>
<accession>A0A1I2E0R0</accession>
<protein>
    <submittedName>
        <fullName evidence="2">Uncharacterized protein</fullName>
    </submittedName>
</protein>
<gene>
    <name evidence="2" type="ORF">SAMN04515678_1201</name>
</gene>
<keyword evidence="1" id="KW-0175">Coiled coil</keyword>
<reference evidence="2 3" key="1">
    <citation type="submission" date="2016-10" db="EMBL/GenBank/DDBJ databases">
        <authorList>
            <person name="Varghese N."/>
            <person name="Submissions S."/>
        </authorList>
    </citation>
    <scope>NUCLEOTIDE SEQUENCE [LARGE SCALE GENOMIC DNA]</scope>
    <source>
        <strain evidence="3">YIM D21,KCTC 23444,ACCC 10710</strain>
    </source>
</reference>
<name>A0A1I2E0R0_9RHOB</name>
<evidence type="ECO:0000256" key="1">
    <source>
        <dbReference type="SAM" id="Coils"/>
    </source>
</evidence>
<dbReference type="EMBL" id="FOMS01000020">
    <property type="protein sequence ID" value="SFE86445.1"/>
    <property type="molecule type" value="Genomic_DNA"/>
</dbReference>
<evidence type="ECO:0000313" key="3">
    <source>
        <dbReference type="Proteomes" id="UP000325289"/>
    </source>
</evidence>
<evidence type="ECO:0000313" key="2">
    <source>
        <dbReference type="EMBL" id="SFE86445.1"/>
    </source>
</evidence>